<organism evidence="4 5">
    <name type="scientific">Erysiphe pulchra</name>
    <dbReference type="NCBI Taxonomy" id="225359"/>
    <lineage>
        <taxon>Eukaryota</taxon>
        <taxon>Fungi</taxon>
        <taxon>Dikarya</taxon>
        <taxon>Ascomycota</taxon>
        <taxon>Pezizomycotina</taxon>
        <taxon>Leotiomycetes</taxon>
        <taxon>Erysiphales</taxon>
        <taxon>Erysiphaceae</taxon>
        <taxon>Erysiphe</taxon>
    </lineage>
</organism>
<evidence type="ECO:0000313" key="5">
    <source>
        <dbReference type="Proteomes" id="UP000237438"/>
    </source>
</evidence>
<dbReference type="OrthoDB" id="346910at2759"/>
<evidence type="ECO:0000256" key="2">
    <source>
        <dbReference type="SAM" id="Phobius"/>
    </source>
</evidence>
<dbReference type="Proteomes" id="UP000237438">
    <property type="component" value="Unassembled WGS sequence"/>
</dbReference>
<dbReference type="GO" id="GO:0000062">
    <property type="term" value="F:fatty-acyl-CoA binding"/>
    <property type="evidence" value="ECO:0007669"/>
    <property type="project" value="InterPro"/>
</dbReference>
<evidence type="ECO:0000313" key="4">
    <source>
        <dbReference type="EMBL" id="POS83893.1"/>
    </source>
</evidence>
<dbReference type="SUPFAM" id="SSF47027">
    <property type="entry name" value="Acyl-CoA binding protein"/>
    <property type="match status" value="1"/>
</dbReference>
<dbReference type="InterPro" id="IPR014352">
    <property type="entry name" value="FERM/acyl-CoA-bd_prot_sf"/>
</dbReference>
<keyword evidence="1" id="KW-0446">Lipid-binding</keyword>
<comment type="caution">
    <text evidence="4">The sequence shown here is derived from an EMBL/GenBank/DDBJ whole genome shotgun (WGS) entry which is preliminary data.</text>
</comment>
<dbReference type="STRING" id="225359.A0A2S4PPC7"/>
<name>A0A2S4PPC7_9PEZI</name>
<protein>
    <recommendedName>
        <fullName evidence="3">ACB domain-containing protein</fullName>
    </recommendedName>
</protein>
<sequence>MADSVDRVFVHALNTVKKIPKAGALRPPPEDRLRLYGLYKQAMEGDVDGVMERPASVGSGVYEPEDIKKDRAKYDSWDSQRGISRTEAKRKYVEALIETMHRYANTTADARALVDELEFVWDQIKNNVVSSNGSSPRGESENEKCDYRATMKQNVQTQNIDRPMRILSPKSQDDDIERDRDGMPLFIDRDDILFEGVNESKGLELAKWRKSVEQTLVKLTTEVAALREHITSGREYRGKRRKSFAKWISRISLVAVKHILIDVIILAILLLWMRRKKDRRLEDLFRQALGVGREYIRKVLPSR</sequence>
<proteinExistence type="predicted"/>
<evidence type="ECO:0000259" key="3">
    <source>
        <dbReference type="PROSITE" id="PS51228"/>
    </source>
</evidence>
<dbReference type="AlphaFoldDB" id="A0A2S4PPC7"/>
<dbReference type="PANTHER" id="PTHR23310">
    <property type="entry name" value="ACYL-COA-BINDING PROTEIN, ACBP"/>
    <property type="match status" value="1"/>
</dbReference>
<dbReference type="InterPro" id="IPR035984">
    <property type="entry name" value="Acyl-CoA-binding_sf"/>
</dbReference>
<dbReference type="InterPro" id="IPR000582">
    <property type="entry name" value="Acyl-CoA-binding_protein"/>
</dbReference>
<reference evidence="4 5" key="1">
    <citation type="submission" date="2017-10" db="EMBL/GenBank/DDBJ databases">
        <title>Development of genomic resources for the powdery mildew, Erysiphe pulchra.</title>
        <authorList>
            <person name="Wadl P.A."/>
            <person name="Mack B.M."/>
            <person name="Moore G."/>
            <person name="Beltz S.B."/>
        </authorList>
    </citation>
    <scope>NUCLEOTIDE SEQUENCE [LARGE SCALE GENOMIC DNA]</scope>
    <source>
        <strain evidence="4">Cflorida</strain>
    </source>
</reference>
<dbReference type="GO" id="GO:0006631">
    <property type="term" value="P:fatty acid metabolic process"/>
    <property type="evidence" value="ECO:0007669"/>
    <property type="project" value="TreeGrafter"/>
</dbReference>
<dbReference type="PROSITE" id="PS51228">
    <property type="entry name" value="ACB_2"/>
    <property type="match status" value="1"/>
</dbReference>
<dbReference type="PANTHER" id="PTHR23310:SF133">
    <property type="entry name" value="COA BINDING PROTEIN, PUTATIVE (AFU_ORTHOLOGUE AFUA_1G12300)-RELATED"/>
    <property type="match status" value="1"/>
</dbReference>
<keyword evidence="2" id="KW-1133">Transmembrane helix</keyword>
<keyword evidence="5" id="KW-1185">Reference proteome</keyword>
<gene>
    <name evidence="4" type="ORF">EPUL_003694</name>
</gene>
<keyword evidence="2" id="KW-0812">Transmembrane</keyword>
<dbReference type="EMBL" id="PEDP01001288">
    <property type="protein sequence ID" value="POS83893.1"/>
    <property type="molecule type" value="Genomic_DNA"/>
</dbReference>
<feature type="transmembrane region" description="Helical" evidence="2">
    <location>
        <begin position="247"/>
        <end position="272"/>
    </location>
</feature>
<accession>A0A2S4PPC7</accession>
<keyword evidence="2" id="KW-0472">Membrane</keyword>
<feature type="domain" description="ACB" evidence="3">
    <location>
        <begin position="5"/>
        <end position="105"/>
    </location>
</feature>
<dbReference type="Gene3D" id="1.20.80.10">
    <property type="match status" value="1"/>
</dbReference>
<dbReference type="Pfam" id="PF00887">
    <property type="entry name" value="ACBP"/>
    <property type="match status" value="1"/>
</dbReference>
<evidence type="ECO:0000256" key="1">
    <source>
        <dbReference type="ARBA" id="ARBA00023121"/>
    </source>
</evidence>